<dbReference type="Pfam" id="PF01408">
    <property type="entry name" value="GFO_IDH_MocA"/>
    <property type="match status" value="1"/>
</dbReference>
<dbReference type="STRING" id="454130.A0A0U5GGE4"/>
<dbReference type="GO" id="GO:0005737">
    <property type="term" value="C:cytoplasm"/>
    <property type="evidence" value="ECO:0007669"/>
    <property type="project" value="TreeGrafter"/>
</dbReference>
<reference evidence="5" key="1">
    <citation type="journal article" date="2016" name="Genome Announc.">
        <title>Draft genome sequences of fungus Aspergillus calidoustus.</title>
        <authorList>
            <person name="Horn F."/>
            <person name="Linde J."/>
            <person name="Mattern D.J."/>
            <person name="Walther G."/>
            <person name="Guthke R."/>
            <person name="Scherlach K."/>
            <person name="Martin K."/>
            <person name="Brakhage A.A."/>
            <person name="Petzke L."/>
            <person name="Valiante V."/>
        </authorList>
    </citation>
    <scope>NUCLEOTIDE SEQUENCE [LARGE SCALE GENOMIC DNA]</scope>
    <source>
        <strain evidence="5">SF006504</strain>
    </source>
</reference>
<gene>
    <name evidence="4" type="ORF">ASPCAL14607</name>
</gene>
<keyword evidence="5" id="KW-1185">Reference proteome</keyword>
<keyword evidence="1" id="KW-0560">Oxidoreductase</keyword>
<dbReference type="Gene3D" id="3.40.50.720">
    <property type="entry name" value="NAD(P)-binding Rossmann-like Domain"/>
    <property type="match status" value="1"/>
</dbReference>
<dbReference type="InterPro" id="IPR000683">
    <property type="entry name" value="Gfo/Idh/MocA-like_OxRdtase_N"/>
</dbReference>
<dbReference type="Proteomes" id="UP000054771">
    <property type="component" value="Unassembled WGS sequence"/>
</dbReference>
<dbReference type="GO" id="GO:0016491">
    <property type="term" value="F:oxidoreductase activity"/>
    <property type="evidence" value="ECO:0007669"/>
    <property type="project" value="UniProtKB-KW"/>
</dbReference>
<feature type="domain" description="Gfo/Idh/MocA-like oxidoreductase C-terminal" evidence="3">
    <location>
        <begin position="142"/>
        <end position="341"/>
    </location>
</feature>
<dbReference type="PANTHER" id="PTHR42840:SF3">
    <property type="entry name" value="BINDING ROSSMANN FOLD OXIDOREDUCTASE, PUTATIVE (AFU_ORTHOLOGUE AFUA_2G10240)-RELATED"/>
    <property type="match status" value="1"/>
</dbReference>
<evidence type="ECO:0000313" key="4">
    <source>
        <dbReference type="EMBL" id="CEL11505.1"/>
    </source>
</evidence>
<dbReference type="EMBL" id="CDMC01000027">
    <property type="protein sequence ID" value="CEL11505.1"/>
    <property type="molecule type" value="Genomic_DNA"/>
</dbReference>
<dbReference type="OrthoDB" id="446809at2759"/>
<evidence type="ECO:0000259" key="3">
    <source>
        <dbReference type="Pfam" id="PF02894"/>
    </source>
</evidence>
<dbReference type="AlphaFoldDB" id="A0A0U5GGE4"/>
<dbReference type="InterPro" id="IPR036291">
    <property type="entry name" value="NAD(P)-bd_dom_sf"/>
</dbReference>
<accession>A0A0U5GGE4</accession>
<organism evidence="4 5">
    <name type="scientific">Aspergillus calidoustus</name>
    <dbReference type="NCBI Taxonomy" id="454130"/>
    <lineage>
        <taxon>Eukaryota</taxon>
        <taxon>Fungi</taxon>
        <taxon>Dikarya</taxon>
        <taxon>Ascomycota</taxon>
        <taxon>Pezizomycotina</taxon>
        <taxon>Eurotiomycetes</taxon>
        <taxon>Eurotiomycetidae</taxon>
        <taxon>Eurotiales</taxon>
        <taxon>Aspergillaceae</taxon>
        <taxon>Aspergillus</taxon>
        <taxon>Aspergillus subgen. Nidulantes</taxon>
    </lineage>
</organism>
<dbReference type="Gene3D" id="3.30.360.10">
    <property type="entry name" value="Dihydrodipicolinate Reductase, domain 2"/>
    <property type="match status" value="1"/>
</dbReference>
<dbReference type="OMA" id="GQMRDQT"/>
<sequence>MSTKLSIAVVGIGRMGQRHALNLHHRVPRARLIAVCSPAPHEIAWAMENLKPDGVQVFADYDEMIKMPGLQAVVIASSTHLHVPHTLAALERGIHVLCEKPITTDIEALKSIIAEKAKSPETKLMVGFVRRFDKNYADALAKVKAGVIGEPLIIRSQGTEKLDKTGYFIEYARVSGGIFLDTVIHDIDLTLSFFGDDSQPKSCYAAGIVSHHHEMNEWGDADNAVGVVEFWGGRIAHYYHSRTTVHGYDNCTEIVGRDGKIAIGLVPTVNKVQVSGKEGIVQEVFPSWIDQYKDAFITEMEAFTDAILEGREVPLKLEAALTGLKIAEALQESLNSGKKVEFDERGERK</sequence>
<protein>
    <submittedName>
        <fullName evidence="4">Putative NAD-binding Rossmann fold oxidoreductase family protein</fullName>
    </submittedName>
</protein>
<dbReference type="InterPro" id="IPR004104">
    <property type="entry name" value="Gfo/Idh/MocA-like_OxRdtase_C"/>
</dbReference>
<name>A0A0U5GGE4_ASPCI</name>
<feature type="domain" description="Gfo/Idh/MocA-like oxidoreductase N-terminal" evidence="2">
    <location>
        <begin position="6"/>
        <end position="128"/>
    </location>
</feature>
<dbReference type="SUPFAM" id="SSF55347">
    <property type="entry name" value="Glyceraldehyde-3-phosphate dehydrogenase-like, C-terminal domain"/>
    <property type="match status" value="1"/>
</dbReference>
<dbReference type="PANTHER" id="PTHR42840">
    <property type="entry name" value="NAD(P)-BINDING ROSSMANN-FOLD SUPERFAMILY PROTEIN-RELATED"/>
    <property type="match status" value="1"/>
</dbReference>
<dbReference type="GO" id="GO:0006740">
    <property type="term" value="P:NADPH regeneration"/>
    <property type="evidence" value="ECO:0007669"/>
    <property type="project" value="TreeGrafter"/>
</dbReference>
<dbReference type="GO" id="GO:0000166">
    <property type="term" value="F:nucleotide binding"/>
    <property type="evidence" value="ECO:0007669"/>
    <property type="project" value="InterPro"/>
</dbReference>
<evidence type="ECO:0000259" key="2">
    <source>
        <dbReference type="Pfam" id="PF01408"/>
    </source>
</evidence>
<evidence type="ECO:0000256" key="1">
    <source>
        <dbReference type="ARBA" id="ARBA00023002"/>
    </source>
</evidence>
<dbReference type="SUPFAM" id="SSF51735">
    <property type="entry name" value="NAD(P)-binding Rossmann-fold domains"/>
    <property type="match status" value="1"/>
</dbReference>
<evidence type="ECO:0000313" key="5">
    <source>
        <dbReference type="Proteomes" id="UP000054771"/>
    </source>
</evidence>
<proteinExistence type="predicted"/>
<dbReference type="Pfam" id="PF02894">
    <property type="entry name" value="GFO_IDH_MocA_C"/>
    <property type="match status" value="1"/>
</dbReference>